<name>A0ABR0VM60_REHGL</name>
<sequence length="247" mass="27082">MMIKHNEFIKTSSYSPNFTPMFVETIVADDKTAISGTFQCRNDLSPNECENCARKFPTLSKDSCGENVPALSGCNVRYQEENGAEIDSRPDKLLHRACSKHKIKKNGFVEMKYAALAALESGVISGNGFCDTMYESIRIVAQCVEFLGACDCGECVNSAVEIAGEDECRFSVSGEVYLDSCFVSYDYDRNRGFGGYFDEDNGDRSPKLVAIVVGGLALLSLGLAFCYFLRSCGTKKEVNGIFTAPHD</sequence>
<feature type="domain" description="Gnk2-homologous" evidence="10">
    <location>
        <begin position="90"/>
        <end position="190"/>
    </location>
</feature>
<organism evidence="11 12">
    <name type="scientific">Rehmannia glutinosa</name>
    <name type="common">Chinese foxglove</name>
    <dbReference type="NCBI Taxonomy" id="99300"/>
    <lineage>
        <taxon>Eukaryota</taxon>
        <taxon>Viridiplantae</taxon>
        <taxon>Streptophyta</taxon>
        <taxon>Embryophyta</taxon>
        <taxon>Tracheophyta</taxon>
        <taxon>Spermatophyta</taxon>
        <taxon>Magnoliopsida</taxon>
        <taxon>eudicotyledons</taxon>
        <taxon>Gunneridae</taxon>
        <taxon>Pentapetalae</taxon>
        <taxon>asterids</taxon>
        <taxon>lamiids</taxon>
        <taxon>Lamiales</taxon>
        <taxon>Orobanchaceae</taxon>
        <taxon>Rehmannieae</taxon>
        <taxon>Rehmannia</taxon>
    </lineage>
</organism>
<keyword evidence="5" id="KW-0965">Cell junction</keyword>
<dbReference type="InterPro" id="IPR051378">
    <property type="entry name" value="Cell2Cell_Antifungal"/>
</dbReference>
<dbReference type="CDD" id="cd23509">
    <property type="entry name" value="Gnk2-like"/>
    <property type="match status" value="2"/>
</dbReference>
<dbReference type="PANTHER" id="PTHR32080:SF58">
    <property type="entry name" value="CYSTEINE-RICH REPEAT SECRETORY PROTEIN 39-LIKE"/>
    <property type="match status" value="1"/>
</dbReference>
<evidence type="ECO:0000256" key="5">
    <source>
        <dbReference type="ARBA" id="ARBA00022949"/>
    </source>
</evidence>
<feature type="transmembrane region" description="Helical" evidence="9">
    <location>
        <begin position="208"/>
        <end position="229"/>
    </location>
</feature>
<dbReference type="EMBL" id="JABTTQ020001043">
    <property type="protein sequence ID" value="KAK6136322.1"/>
    <property type="molecule type" value="Genomic_DNA"/>
</dbReference>
<gene>
    <name evidence="11" type="ORF">DH2020_029943</name>
</gene>
<evidence type="ECO:0000256" key="7">
    <source>
        <dbReference type="ARBA" id="ARBA00024184"/>
    </source>
</evidence>
<evidence type="ECO:0000256" key="8">
    <source>
        <dbReference type="ARBA" id="ARBA00038393"/>
    </source>
</evidence>
<keyword evidence="2" id="KW-0945">Host-virus interaction</keyword>
<evidence type="ECO:0000313" key="12">
    <source>
        <dbReference type="Proteomes" id="UP001318860"/>
    </source>
</evidence>
<dbReference type="InterPro" id="IPR038408">
    <property type="entry name" value="GNK2_sf"/>
</dbReference>
<keyword evidence="9" id="KW-0812">Transmembrane</keyword>
<evidence type="ECO:0000256" key="3">
    <source>
        <dbReference type="ARBA" id="ARBA00022729"/>
    </source>
</evidence>
<dbReference type="Pfam" id="PF01657">
    <property type="entry name" value="Stress-antifung"/>
    <property type="match status" value="2"/>
</dbReference>
<evidence type="ECO:0000256" key="6">
    <source>
        <dbReference type="ARBA" id="ARBA00023157"/>
    </source>
</evidence>
<keyword evidence="12" id="KW-1185">Reference proteome</keyword>
<dbReference type="PROSITE" id="PS51473">
    <property type="entry name" value="GNK2"/>
    <property type="match status" value="1"/>
</dbReference>
<evidence type="ECO:0000256" key="9">
    <source>
        <dbReference type="SAM" id="Phobius"/>
    </source>
</evidence>
<keyword evidence="4" id="KW-0677">Repeat</keyword>
<evidence type="ECO:0000256" key="2">
    <source>
        <dbReference type="ARBA" id="ARBA00022581"/>
    </source>
</evidence>
<proteinExistence type="inferred from homology"/>
<comment type="similarity">
    <text evidence="8">Belongs to the cysteine-rich repeat secretory protein family. Plasmodesmata-located proteins (PDLD) subfamily.</text>
</comment>
<dbReference type="InterPro" id="IPR002902">
    <property type="entry name" value="GNK2"/>
</dbReference>
<keyword evidence="9" id="KW-0472">Membrane</keyword>
<keyword evidence="9" id="KW-1133">Transmembrane helix</keyword>
<evidence type="ECO:0000313" key="11">
    <source>
        <dbReference type="EMBL" id="KAK6136322.1"/>
    </source>
</evidence>
<comment type="caution">
    <text evidence="11">The sequence shown here is derived from an EMBL/GenBank/DDBJ whole genome shotgun (WGS) entry which is preliminary data.</text>
</comment>
<protein>
    <recommendedName>
        <fullName evidence="10">Gnk2-homologous domain-containing protein</fullName>
    </recommendedName>
</protein>
<evidence type="ECO:0000259" key="10">
    <source>
        <dbReference type="PROSITE" id="PS51473"/>
    </source>
</evidence>
<dbReference type="Gene3D" id="3.30.430.20">
    <property type="entry name" value="Gnk2 domain, C-X8-C-X2-C motif"/>
    <property type="match status" value="2"/>
</dbReference>
<reference evidence="11 12" key="1">
    <citation type="journal article" date="2021" name="Comput. Struct. Biotechnol. J.">
        <title>De novo genome assembly of the potent medicinal plant Rehmannia glutinosa using nanopore technology.</title>
        <authorList>
            <person name="Ma L."/>
            <person name="Dong C."/>
            <person name="Song C."/>
            <person name="Wang X."/>
            <person name="Zheng X."/>
            <person name="Niu Y."/>
            <person name="Chen S."/>
            <person name="Feng W."/>
        </authorList>
    </citation>
    <scope>NUCLEOTIDE SEQUENCE [LARGE SCALE GENOMIC DNA]</scope>
    <source>
        <strain evidence="11">DH-2019</strain>
    </source>
</reference>
<evidence type="ECO:0000256" key="1">
    <source>
        <dbReference type="ARBA" id="ARBA00004251"/>
    </source>
</evidence>
<evidence type="ECO:0000256" key="4">
    <source>
        <dbReference type="ARBA" id="ARBA00022737"/>
    </source>
</evidence>
<accession>A0ABR0VM60</accession>
<keyword evidence="6" id="KW-1015">Disulfide bond</keyword>
<dbReference type="Proteomes" id="UP001318860">
    <property type="component" value="Unassembled WGS sequence"/>
</dbReference>
<keyword evidence="3" id="KW-0732">Signal</keyword>
<dbReference type="PANTHER" id="PTHR32080">
    <property type="entry name" value="ANTIFUNGAL PROTEIN GINKBILOBIN-2-LIKE"/>
    <property type="match status" value="1"/>
</dbReference>
<comment type="subcellular location">
    <subcellularLocation>
        <location evidence="7">Cell junction</location>
        <location evidence="7">Plasmodesma</location>
    </subcellularLocation>
    <subcellularLocation>
        <location evidence="1">Cell membrane</location>
        <topology evidence="1">Single-pass type I membrane protein</topology>
    </subcellularLocation>
</comment>